<dbReference type="AlphaFoldDB" id="A0A376B9Q5"/>
<dbReference type="FunFam" id="1.25.10.10:FF:000244">
    <property type="entry name" value="Nonsense-mediated mRNA decay protein"/>
    <property type="match status" value="1"/>
</dbReference>
<keyword evidence="9" id="KW-1185">Reference proteome</keyword>
<keyword evidence="6" id="KW-0539">Nucleus</keyword>
<dbReference type="PANTHER" id="PTHR10997:SF18">
    <property type="entry name" value="D-IMPORTIN 7_RANBP7"/>
    <property type="match status" value="1"/>
</dbReference>
<dbReference type="VEuPathDB" id="FungiDB:SCODWIG_03148"/>
<organism evidence="8 9">
    <name type="scientific">Saccharomycodes ludwigii</name>
    <dbReference type="NCBI Taxonomy" id="36035"/>
    <lineage>
        <taxon>Eukaryota</taxon>
        <taxon>Fungi</taxon>
        <taxon>Dikarya</taxon>
        <taxon>Ascomycota</taxon>
        <taxon>Saccharomycotina</taxon>
        <taxon>Saccharomycetes</taxon>
        <taxon>Saccharomycodales</taxon>
        <taxon>Saccharomycodaceae</taxon>
        <taxon>Saccharomycodes</taxon>
    </lineage>
</organism>
<dbReference type="GO" id="GO:0005635">
    <property type="term" value="C:nuclear envelope"/>
    <property type="evidence" value="ECO:0007669"/>
    <property type="project" value="TreeGrafter"/>
</dbReference>
<evidence type="ECO:0000256" key="2">
    <source>
        <dbReference type="ARBA" id="ARBA00004496"/>
    </source>
</evidence>
<evidence type="ECO:0000313" key="8">
    <source>
        <dbReference type="EMBL" id="SSD61387.1"/>
    </source>
</evidence>
<evidence type="ECO:0000256" key="4">
    <source>
        <dbReference type="ARBA" id="ARBA00022490"/>
    </source>
</evidence>
<keyword evidence="5" id="KW-0653">Protein transport</keyword>
<evidence type="ECO:0000256" key="3">
    <source>
        <dbReference type="ARBA" id="ARBA00022448"/>
    </source>
</evidence>
<reference evidence="9" key="1">
    <citation type="submission" date="2018-06" db="EMBL/GenBank/DDBJ databases">
        <authorList>
            <person name="Guldener U."/>
        </authorList>
    </citation>
    <scope>NUCLEOTIDE SEQUENCE [LARGE SCALE GENOMIC DNA]</scope>
    <source>
        <strain evidence="9">UTAD17</strain>
    </source>
</reference>
<gene>
    <name evidence="8" type="ORF">SCODWIG_03148</name>
</gene>
<keyword evidence="3" id="KW-0813">Transport</keyword>
<feature type="domain" description="Importin N-terminal" evidence="7">
    <location>
        <begin position="24"/>
        <end position="104"/>
    </location>
</feature>
<evidence type="ECO:0000256" key="1">
    <source>
        <dbReference type="ARBA" id="ARBA00004123"/>
    </source>
</evidence>
<dbReference type="SMART" id="SM00913">
    <property type="entry name" value="IBN_N"/>
    <property type="match status" value="1"/>
</dbReference>
<protein>
    <submittedName>
        <fullName evidence="8">Related to Nonsense-mediated mRNA decay protein 5</fullName>
    </submittedName>
</protein>
<proteinExistence type="predicted"/>
<evidence type="ECO:0000259" key="7">
    <source>
        <dbReference type="PROSITE" id="PS50166"/>
    </source>
</evidence>
<dbReference type="SUPFAM" id="SSF48371">
    <property type="entry name" value="ARM repeat"/>
    <property type="match status" value="1"/>
</dbReference>
<dbReference type="InterPro" id="IPR001494">
    <property type="entry name" value="Importin-beta_N"/>
</dbReference>
<dbReference type="GO" id="GO:0006606">
    <property type="term" value="P:protein import into nucleus"/>
    <property type="evidence" value="ECO:0007669"/>
    <property type="project" value="TreeGrafter"/>
</dbReference>
<name>A0A376B9Q5_9ASCO</name>
<dbReference type="GO" id="GO:0031267">
    <property type="term" value="F:small GTPase binding"/>
    <property type="evidence" value="ECO:0007669"/>
    <property type="project" value="InterPro"/>
</dbReference>
<sequence>MDTAVLLQCFASTLHQDLTTRSNAEQQLKQISKIPGFLGSCLDIIGSGTEIPESIKLAASLYFKNKILYGWTGSNLSKNELLSFTVDNDEKPIVKDMFIEALVSCSNVAPNCLRLLQPALNLIVSVEYPHKKWDNILPISIELLNSNNLNSMYVGLLCLSEILRTYRWIENDSRQSLETIIHNYFDSLLDLGNNLFQSDSNMEDPKIGEMCKLILKCFKFVTYMDLPFTLQRPENFIPWANFHVSIIQAPVSMDFLEKSKTDLRSRSSYPWFKAKKWAYSNLGRLFERYASRSLTKKFSYEDFRRLYTKDFLPHLLNLYFQQLEQWHNKALWLSNESLFYILGFIEHCVCQKSTWPLVKPHYHILLETIIASILCPSEEILEVFENDPQEYIHRYLEVWNDDYSPDLSAISLLTTVVSKKPKTTLQPTLEFVTNTLNENFGSCSSNGDISTLPLINAVQIESCFRIFSTIVHQLTSKNSPYLDQIEIFLPNFVFPLFQSKHGFLRARVCEIVSKLNEMNFGREATLTTIFHGILVCFNESDDDSVPVTLLSALAIQAYLPNEQFQQILSTMVLPIMQKLLKISNEVENDSIGGVLQEFVESFAEQLQPFGVELMNNLVQQFLKLAIELNDAANFDIAKVDPSELPVDSNKQMTALSILSTIISILLSFENSKEIVKNLEQSFYPAAEFILQNNMEDFYREVCEFFENSCFLIRDITPISWKVLELIGQNNRQEGSTVSFYLEDFMLALNNYLVFGQEELKKNNFYSEILFKIYERAMDNEDIDFDEVSTVYDLATKIMISLNQSVPPIYYEKFLTDAVQSIKNEENELSKRIIFGVNAFSVILSCLVNFTVTTLQYLENQNILKLFLETWFTVYIPKYTRVFDVKLSCMAIFRMLDDFQNVNEFFQSINLSNFMPELGSKLVILMERYPYVLRELEKKRKEFSFDELAAENTDDLIPSSWDDQAFEDEGEEYDEENTIDITSSSEKYIEFLEKEASTMSVVHNGAELEGESFDDLEEDPLSANILDNFDLYGNFKSVVQSTQPYHQVIFSQLNASDQKYILDLMNL</sequence>
<comment type="subcellular location">
    <subcellularLocation>
        <location evidence="2">Cytoplasm</location>
    </subcellularLocation>
    <subcellularLocation>
        <location evidence="1">Nucleus</location>
    </subcellularLocation>
</comment>
<evidence type="ECO:0000313" key="9">
    <source>
        <dbReference type="Proteomes" id="UP000262825"/>
    </source>
</evidence>
<dbReference type="EMBL" id="UFAJ01000681">
    <property type="protein sequence ID" value="SSD61387.1"/>
    <property type="molecule type" value="Genomic_DNA"/>
</dbReference>
<keyword evidence="4" id="KW-0963">Cytoplasm</keyword>
<accession>A0A376B9Q5</accession>
<dbReference type="GO" id="GO:0005829">
    <property type="term" value="C:cytosol"/>
    <property type="evidence" value="ECO:0007669"/>
    <property type="project" value="TreeGrafter"/>
</dbReference>
<evidence type="ECO:0000256" key="6">
    <source>
        <dbReference type="ARBA" id="ARBA00023242"/>
    </source>
</evidence>
<dbReference type="Pfam" id="PF03810">
    <property type="entry name" value="IBN_N"/>
    <property type="match status" value="1"/>
</dbReference>
<dbReference type="InterPro" id="IPR016024">
    <property type="entry name" value="ARM-type_fold"/>
</dbReference>
<dbReference type="PROSITE" id="PS50166">
    <property type="entry name" value="IMPORTIN_B_NT"/>
    <property type="match status" value="1"/>
</dbReference>
<evidence type="ECO:0000256" key="5">
    <source>
        <dbReference type="ARBA" id="ARBA00022927"/>
    </source>
</evidence>
<dbReference type="InterPro" id="IPR011989">
    <property type="entry name" value="ARM-like"/>
</dbReference>
<dbReference type="PANTHER" id="PTHR10997">
    <property type="entry name" value="IMPORTIN-7, 8, 11"/>
    <property type="match status" value="1"/>
</dbReference>
<dbReference type="Gene3D" id="1.25.10.10">
    <property type="entry name" value="Leucine-rich Repeat Variant"/>
    <property type="match status" value="1"/>
</dbReference>
<dbReference type="Proteomes" id="UP000262825">
    <property type="component" value="Unassembled WGS sequence"/>
</dbReference>